<evidence type="ECO:0000313" key="2">
    <source>
        <dbReference type="Proteomes" id="UP001501747"/>
    </source>
</evidence>
<dbReference type="InterPro" id="IPR008257">
    <property type="entry name" value="Pept_M19"/>
</dbReference>
<dbReference type="Gene3D" id="3.20.20.140">
    <property type="entry name" value="Metal-dependent hydrolases"/>
    <property type="match status" value="1"/>
</dbReference>
<organism evidence="1 2">
    <name type="scientific">Allokutzneria multivorans</name>
    <dbReference type="NCBI Taxonomy" id="1142134"/>
    <lineage>
        <taxon>Bacteria</taxon>
        <taxon>Bacillati</taxon>
        <taxon>Actinomycetota</taxon>
        <taxon>Actinomycetes</taxon>
        <taxon>Pseudonocardiales</taxon>
        <taxon>Pseudonocardiaceae</taxon>
        <taxon>Allokutzneria</taxon>
    </lineage>
</organism>
<dbReference type="CDD" id="cd01301">
    <property type="entry name" value="rDP_like"/>
    <property type="match status" value="1"/>
</dbReference>
<protein>
    <submittedName>
        <fullName evidence="1">Dipeptidase</fullName>
    </submittedName>
</protein>
<name>A0ABP7TE97_9PSEU</name>
<proteinExistence type="predicted"/>
<keyword evidence="2" id="KW-1185">Reference proteome</keyword>
<dbReference type="Pfam" id="PF01244">
    <property type="entry name" value="Peptidase_M19"/>
    <property type="match status" value="1"/>
</dbReference>
<dbReference type="PROSITE" id="PS51365">
    <property type="entry name" value="RENAL_DIPEPTIDASE_2"/>
    <property type="match status" value="1"/>
</dbReference>
<dbReference type="PANTHER" id="PTHR10443:SF12">
    <property type="entry name" value="DIPEPTIDASE"/>
    <property type="match status" value="1"/>
</dbReference>
<comment type="caution">
    <text evidence="1">The sequence shown here is derived from an EMBL/GenBank/DDBJ whole genome shotgun (WGS) entry which is preliminary data.</text>
</comment>
<dbReference type="PANTHER" id="PTHR10443">
    <property type="entry name" value="MICROSOMAL DIPEPTIDASE"/>
    <property type="match status" value="1"/>
</dbReference>
<sequence>MVLAEQALTTSRELLRAAPVLDGHNDLPWALRKIADGDTIAAAAVLDLSAEQTATHTDLVRLRRGGVGGQFWSVYVPCGYTGHSAVTAVLEQIELVHDLAGRYPEDLRLALTAHEVETAMADGKVASLLGAEGGHCIAESLGALRALYRLGVRYMTLTHNDNVPWADSATDEPAVGGLSDFGREVVREMNRLGMLVDLSHVAPSTMRDALDTSVAPVIFSHSSCRAVADHVRNVPDDVLSRLAGNGGLCMVTFVPKFVSEERAAWDDALREELSAAGQDPADDAVWASGLRSRAARVPRPEVTIDTIVKHVEHAREVAGIDHIGLGGDYDGVSELPVGLEDVSGYPALIAALLERGWSTQDCAKLTSGNALRVLRDAEHIAAKL</sequence>
<reference evidence="2" key="1">
    <citation type="journal article" date="2019" name="Int. J. Syst. Evol. Microbiol.">
        <title>The Global Catalogue of Microorganisms (GCM) 10K type strain sequencing project: providing services to taxonomists for standard genome sequencing and annotation.</title>
        <authorList>
            <consortium name="The Broad Institute Genomics Platform"/>
            <consortium name="The Broad Institute Genome Sequencing Center for Infectious Disease"/>
            <person name="Wu L."/>
            <person name="Ma J."/>
        </authorList>
    </citation>
    <scope>NUCLEOTIDE SEQUENCE [LARGE SCALE GENOMIC DNA]</scope>
    <source>
        <strain evidence="2">JCM 17342</strain>
    </source>
</reference>
<dbReference type="SUPFAM" id="SSF51556">
    <property type="entry name" value="Metallo-dependent hydrolases"/>
    <property type="match status" value="1"/>
</dbReference>
<dbReference type="InterPro" id="IPR032466">
    <property type="entry name" value="Metal_Hydrolase"/>
</dbReference>
<dbReference type="EMBL" id="BAABAL010000019">
    <property type="protein sequence ID" value="GAA4025086.1"/>
    <property type="molecule type" value="Genomic_DNA"/>
</dbReference>
<accession>A0ABP7TE97</accession>
<evidence type="ECO:0000313" key="1">
    <source>
        <dbReference type="EMBL" id="GAA4025086.1"/>
    </source>
</evidence>
<dbReference type="Proteomes" id="UP001501747">
    <property type="component" value="Unassembled WGS sequence"/>
</dbReference>
<gene>
    <name evidence="1" type="ORF">GCM10022247_57000</name>
</gene>